<evidence type="ECO:0000313" key="2">
    <source>
        <dbReference type="EMBL" id="MCI34970.1"/>
    </source>
</evidence>
<organism evidence="2 3">
    <name type="scientific">Trifolium medium</name>
    <dbReference type="NCBI Taxonomy" id="97028"/>
    <lineage>
        <taxon>Eukaryota</taxon>
        <taxon>Viridiplantae</taxon>
        <taxon>Streptophyta</taxon>
        <taxon>Embryophyta</taxon>
        <taxon>Tracheophyta</taxon>
        <taxon>Spermatophyta</taxon>
        <taxon>Magnoliopsida</taxon>
        <taxon>eudicotyledons</taxon>
        <taxon>Gunneridae</taxon>
        <taxon>Pentapetalae</taxon>
        <taxon>rosids</taxon>
        <taxon>fabids</taxon>
        <taxon>Fabales</taxon>
        <taxon>Fabaceae</taxon>
        <taxon>Papilionoideae</taxon>
        <taxon>50 kb inversion clade</taxon>
        <taxon>NPAAA clade</taxon>
        <taxon>Hologalegina</taxon>
        <taxon>IRL clade</taxon>
        <taxon>Trifolieae</taxon>
        <taxon>Trifolium</taxon>
    </lineage>
</organism>
<dbReference type="Proteomes" id="UP000265520">
    <property type="component" value="Unassembled WGS sequence"/>
</dbReference>
<sequence>GGGGRRSTPDLRHRRGGPRRRVQIFRCPAAVNGGRRGVRWRCSGGCPPPSTSLFI</sequence>
<evidence type="ECO:0000313" key="3">
    <source>
        <dbReference type="Proteomes" id="UP000265520"/>
    </source>
</evidence>
<name>A0A392RGQ3_9FABA</name>
<feature type="region of interest" description="Disordered" evidence="1">
    <location>
        <begin position="1"/>
        <end position="20"/>
    </location>
</feature>
<comment type="caution">
    <text evidence="2">The sequence shown here is derived from an EMBL/GenBank/DDBJ whole genome shotgun (WGS) entry which is preliminary data.</text>
</comment>
<accession>A0A392RGQ3</accession>
<feature type="non-terminal residue" evidence="2">
    <location>
        <position position="1"/>
    </location>
</feature>
<dbReference type="EMBL" id="LXQA010218863">
    <property type="protein sequence ID" value="MCI34970.1"/>
    <property type="molecule type" value="Genomic_DNA"/>
</dbReference>
<keyword evidence="3" id="KW-1185">Reference proteome</keyword>
<dbReference type="AlphaFoldDB" id="A0A392RGQ3"/>
<proteinExistence type="predicted"/>
<protein>
    <submittedName>
        <fullName evidence="2">Uncharacterized protein</fullName>
    </submittedName>
</protein>
<reference evidence="2 3" key="1">
    <citation type="journal article" date="2018" name="Front. Plant Sci.">
        <title>Red Clover (Trifolium pratense) and Zigzag Clover (T. medium) - A Picture of Genomic Similarities and Differences.</title>
        <authorList>
            <person name="Dluhosova J."/>
            <person name="Istvanek J."/>
            <person name="Nedelnik J."/>
            <person name="Repkova J."/>
        </authorList>
    </citation>
    <scope>NUCLEOTIDE SEQUENCE [LARGE SCALE GENOMIC DNA]</scope>
    <source>
        <strain evidence="3">cv. 10/8</strain>
        <tissue evidence="2">Leaf</tissue>
    </source>
</reference>
<evidence type="ECO:0000256" key="1">
    <source>
        <dbReference type="SAM" id="MobiDB-lite"/>
    </source>
</evidence>